<dbReference type="InterPro" id="IPR033762">
    <property type="entry name" value="MCM_OB"/>
</dbReference>
<dbReference type="InterPro" id="IPR003586">
    <property type="entry name" value="Hint_dom_C"/>
</dbReference>
<evidence type="ECO:0000256" key="9">
    <source>
        <dbReference type="ARBA" id="ARBA00023000"/>
    </source>
</evidence>
<dbReference type="Pfam" id="PF00493">
    <property type="entry name" value="MCM"/>
    <property type="match status" value="2"/>
</dbReference>
<dbReference type="Proteomes" id="UP000680185">
    <property type="component" value="Unassembled WGS sequence"/>
</dbReference>
<dbReference type="SMART" id="SM00306">
    <property type="entry name" value="HintN"/>
    <property type="match status" value="1"/>
</dbReference>
<dbReference type="NCBIfam" id="TIGR01443">
    <property type="entry name" value="intein_Cterm"/>
    <property type="match status" value="1"/>
</dbReference>
<dbReference type="Gene3D" id="2.170.16.10">
    <property type="entry name" value="Hedgehog/Intein (Hint) domain"/>
    <property type="match status" value="1"/>
</dbReference>
<dbReference type="Pfam" id="PF17855">
    <property type="entry name" value="MCM_lid"/>
    <property type="match status" value="1"/>
</dbReference>
<dbReference type="SUPFAM" id="SSF55608">
    <property type="entry name" value="Homing endonucleases"/>
    <property type="match status" value="1"/>
</dbReference>
<dbReference type="InterPro" id="IPR003587">
    <property type="entry name" value="Hint_dom_N"/>
</dbReference>
<dbReference type="GO" id="GO:0005524">
    <property type="term" value="F:ATP binding"/>
    <property type="evidence" value="ECO:0007669"/>
    <property type="project" value="UniProtKB-KW"/>
</dbReference>
<dbReference type="Pfam" id="PF21120">
    <property type="entry name" value="WHD_MCM_arc"/>
    <property type="match status" value="1"/>
</dbReference>
<dbReference type="SUPFAM" id="SSF51294">
    <property type="entry name" value="Hedgehog/intein (Hint) domain"/>
    <property type="match status" value="1"/>
</dbReference>
<dbReference type="InterPro" id="IPR004860">
    <property type="entry name" value="LAGLIDADG_dom"/>
</dbReference>
<evidence type="ECO:0000256" key="6">
    <source>
        <dbReference type="ARBA" id="ARBA00022806"/>
    </source>
</evidence>
<dbReference type="InterPro" id="IPR036388">
    <property type="entry name" value="WH-like_DNA-bd_sf"/>
</dbReference>
<name>A0A8T4KYV0_9ARCH</name>
<proteinExistence type="inferred from homology"/>
<dbReference type="GO" id="GO:0017116">
    <property type="term" value="F:single-stranded DNA helicase activity"/>
    <property type="evidence" value="ECO:0007669"/>
    <property type="project" value="TreeGrafter"/>
</dbReference>
<dbReference type="SMART" id="SM00350">
    <property type="entry name" value="MCM"/>
    <property type="match status" value="1"/>
</dbReference>
<dbReference type="FunFam" id="2.20.28.10:FF:000003">
    <property type="entry name" value="DNA helicase"/>
    <property type="match status" value="1"/>
</dbReference>
<evidence type="ECO:0000313" key="15">
    <source>
        <dbReference type="Proteomes" id="UP000680185"/>
    </source>
</evidence>
<dbReference type="Gene3D" id="1.10.10.10">
    <property type="entry name" value="Winged helix-like DNA-binding domain superfamily/Winged helix DNA-binding domain"/>
    <property type="match status" value="1"/>
</dbReference>
<dbReference type="InterPro" id="IPR041562">
    <property type="entry name" value="MCM_lid"/>
</dbReference>
<dbReference type="InterPro" id="IPR027434">
    <property type="entry name" value="Homing_endonucl"/>
</dbReference>
<evidence type="ECO:0000313" key="14">
    <source>
        <dbReference type="EMBL" id="MBS3057880.1"/>
    </source>
</evidence>
<keyword evidence="6" id="KW-0347">Helicase</keyword>
<dbReference type="SMART" id="SM00305">
    <property type="entry name" value="HintC"/>
    <property type="match status" value="1"/>
</dbReference>
<dbReference type="CDD" id="cd00081">
    <property type="entry name" value="Hint"/>
    <property type="match status" value="1"/>
</dbReference>
<evidence type="ECO:0000256" key="7">
    <source>
        <dbReference type="ARBA" id="ARBA00022813"/>
    </source>
</evidence>
<dbReference type="NCBIfam" id="TIGR01445">
    <property type="entry name" value="intein_Nterm"/>
    <property type="match status" value="1"/>
</dbReference>
<dbReference type="Pfam" id="PF14528">
    <property type="entry name" value="LAGLIDADG_3"/>
    <property type="match status" value="1"/>
</dbReference>
<comment type="similarity">
    <text evidence="1 11">Belongs to the MCM family.</text>
</comment>
<dbReference type="GO" id="GO:0004519">
    <property type="term" value="F:endonuclease activity"/>
    <property type="evidence" value="ECO:0007669"/>
    <property type="project" value="InterPro"/>
</dbReference>
<dbReference type="InterPro" id="IPR030934">
    <property type="entry name" value="Intein_C"/>
</dbReference>
<feature type="domain" description="DOD-type homing endonuclease" evidence="13">
    <location>
        <begin position="483"/>
        <end position="620"/>
    </location>
</feature>
<keyword evidence="5" id="KW-0378">Hydrolase</keyword>
<dbReference type="EMBL" id="JAGVWB010000004">
    <property type="protein sequence ID" value="MBS3057880.1"/>
    <property type="molecule type" value="Genomic_DNA"/>
</dbReference>
<dbReference type="InterPro" id="IPR012340">
    <property type="entry name" value="NA-bd_OB-fold"/>
</dbReference>
<dbReference type="PROSITE" id="PS50818">
    <property type="entry name" value="INTEIN_C_TER"/>
    <property type="match status" value="1"/>
</dbReference>
<dbReference type="InterPro" id="IPR027417">
    <property type="entry name" value="P-loop_NTPase"/>
</dbReference>
<accession>A0A8T4KYV0</accession>
<dbReference type="InterPro" id="IPR006142">
    <property type="entry name" value="INTEIN"/>
</dbReference>
<dbReference type="PRINTS" id="PR00379">
    <property type="entry name" value="INTEIN"/>
</dbReference>
<gene>
    <name evidence="14" type="ORF">J4478_00585</name>
</gene>
<evidence type="ECO:0000259" key="12">
    <source>
        <dbReference type="PROSITE" id="PS50051"/>
    </source>
</evidence>
<dbReference type="InterPro" id="IPR006141">
    <property type="entry name" value="Intein_N"/>
</dbReference>
<dbReference type="Gene3D" id="2.40.50.140">
    <property type="entry name" value="Nucleic acid-binding proteins"/>
    <property type="match status" value="1"/>
</dbReference>
<evidence type="ECO:0000256" key="1">
    <source>
        <dbReference type="ARBA" id="ARBA00008010"/>
    </source>
</evidence>
<reference evidence="14" key="2">
    <citation type="submission" date="2021-05" db="EMBL/GenBank/DDBJ databases">
        <title>Protein family content uncovers lineage relationships and bacterial pathway maintenance mechanisms in DPANN archaea.</title>
        <authorList>
            <person name="Castelle C.J."/>
            <person name="Meheust R."/>
            <person name="Jaffe A.L."/>
            <person name="Seitz K."/>
            <person name="Gong X."/>
            <person name="Baker B.J."/>
            <person name="Banfield J.F."/>
        </authorList>
    </citation>
    <scope>NUCLEOTIDE SEQUENCE</scope>
    <source>
        <strain evidence="14">RIFCSPLOWO2_01_FULL_43_13</strain>
    </source>
</reference>
<dbReference type="AlphaFoldDB" id="A0A8T4KYV0"/>
<dbReference type="InterPro" id="IPR001208">
    <property type="entry name" value="MCM_dom"/>
</dbReference>
<dbReference type="Gene3D" id="3.40.50.300">
    <property type="entry name" value="P-loop containing nucleotide triphosphate hydrolases"/>
    <property type="match status" value="2"/>
</dbReference>
<dbReference type="InterPro" id="IPR048907">
    <property type="entry name" value="WHD_MCM_arc"/>
</dbReference>
<feature type="domain" description="MCM C-terminal AAA(+) ATPase" evidence="12">
    <location>
        <begin position="708"/>
        <end position="862"/>
    </location>
</feature>
<dbReference type="SUPFAM" id="SSF52540">
    <property type="entry name" value="P-loop containing nucleoside triphosphate hydrolases"/>
    <property type="match status" value="1"/>
</dbReference>
<dbReference type="PROSITE" id="PS50051">
    <property type="entry name" value="MCM_2"/>
    <property type="match status" value="2"/>
</dbReference>
<dbReference type="GO" id="GO:0042555">
    <property type="term" value="C:MCM complex"/>
    <property type="evidence" value="ECO:0007669"/>
    <property type="project" value="TreeGrafter"/>
</dbReference>
<evidence type="ECO:0000256" key="3">
    <source>
        <dbReference type="ARBA" id="ARBA00022705"/>
    </source>
</evidence>
<keyword evidence="3" id="KW-0235">DNA replication</keyword>
<dbReference type="PRINTS" id="PR01657">
    <property type="entry name" value="MCMFAMILY"/>
</dbReference>
<dbReference type="Pfam" id="PF17207">
    <property type="entry name" value="MCM_OB"/>
    <property type="match status" value="1"/>
</dbReference>
<comment type="caution">
    <text evidence="14">The sequence shown here is derived from an EMBL/GenBank/DDBJ whole genome shotgun (WGS) entry which is preliminary data.</text>
</comment>
<dbReference type="EC" id="3.6.4.12" evidence="2"/>
<keyword evidence="7" id="KW-0068">Autocatalytic cleavage</keyword>
<dbReference type="InterPro" id="IPR031327">
    <property type="entry name" value="MCM"/>
</dbReference>
<dbReference type="PANTHER" id="PTHR11630">
    <property type="entry name" value="DNA REPLICATION LICENSING FACTOR MCM FAMILY MEMBER"/>
    <property type="match status" value="1"/>
</dbReference>
<dbReference type="GO" id="GO:0003697">
    <property type="term" value="F:single-stranded DNA binding"/>
    <property type="evidence" value="ECO:0007669"/>
    <property type="project" value="TreeGrafter"/>
</dbReference>
<evidence type="ECO:0000256" key="8">
    <source>
        <dbReference type="ARBA" id="ARBA00022840"/>
    </source>
</evidence>
<dbReference type="PROSITE" id="PS50817">
    <property type="entry name" value="INTEIN_N_TER"/>
    <property type="match status" value="1"/>
</dbReference>
<dbReference type="Gene3D" id="3.10.28.10">
    <property type="entry name" value="Homing endonucleases"/>
    <property type="match status" value="1"/>
</dbReference>
<dbReference type="Gene3D" id="2.20.28.10">
    <property type="match status" value="1"/>
</dbReference>
<organism evidence="14 15">
    <name type="scientific">Candidatus Iainarchaeum sp</name>
    <dbReference type="NCBI Taxonomy" id="3101447"/>
    <lineage>
        <taxon>Archaea</taxon>
        <taxon>Candidatus Iainarchaeota</taxon>
        <taxon>Candidatus Iainarchaeia</taxon>
        <taxon>Candidatus Iainarchaeales</taxon>
        <taxon>Candidatus Iainarchaeaceae</taxon>
        <taxon>Candidatus Iainarchaeum</taxon>
    </lineage>
</organism>
<evidence type="ECO:0000256" key="4">
    <source>
        <dbReference type="ARBA" id="ARBA00022741"/>
    </source>
</evidence>
<dbReference type="PANTHER" id="PTHR11630:SF66">
    <property type="entry name" value="DNA REPLICATION LICENSING FACTOR MCM4"/>
    <property type="match status" value="1"/>
</dbReference>
<dbReference type="GO" id="GO:0006260">
    <property type="term" value="P:DNA replication"/>
    <property type="evidence" value="ECO:0007669"/>
    <property type="project" value="UniProtKB-KW"/>
</dbReference>
<evidence type="ECO:0000256" key="10">
    <source>
        <dbReference type="ARBA" id="ARBA00023125"/>
    </source>
</evidence>
<dbReference type="GO" id="GO:0016787">
    <property type="term" value="F:hydrolase activity"/>
    <property type="evidence" value="ECO:0007669"/>
    <property type="project" value="UniProtKB-KW"/>
</dbReference>
<keyword evidence="9" id="KW-0651">Protein splicing</keyword>
<keyword evidence="10 11" id="KW-0238">DNA-binding</keyword>
<dbReference type="InterPro" id="IPR004042">
    <property type="entry name" value="Intein_endonuc_central"/>
</dbReference>
<evidence type="ECO:0000256" key="11">
    <source>
        <dbReference type="RuleBase" id="RU004070"/>
    </source>
</evidence>
<evidence type="ECO:0000259" key="13">
    <source>
        <dbReference type="PROSITE" id="PS50819"/>
    </source>
</evidence>
<keyword evidence="4 11" id="KW-0547">Nucleotide-binding</keyword>
<dbReference type="Gene3D" id="3.30.1640.10">
    <property type="entry name" value="mini-chromosome maintenance (MCM) complex, chain A, domain 1"/>
    <property type="match status" value="1"/>
</dbReference>
<keyword evidence="8 11" id="KW-0067">ATP-binding</keyword>
<reference evidence="14" key="1">
    <citation type="submission" date="2021-03" db="EMBL/GenBank/DDBJ databases">
        <authorList>
            <person name="Jaffe A."/>
        </authorList>
    </citation>
    <scope>NUCLEOTIDE SEQUENCE</scope>
    <source>
        <strain evidence="14">RIFCSPLOWO2_01_FULL_43_13</strain>
    </source>
</reference>
<evidence type="ECO:0000256" key="5">
    <source>
        <dbReference type="ARBA" id="ARBA00022801"/>
    </source>
</evidence>
<dbReference type="GO" id="GO:0016539">
    <property type="term" value="P:intein-mediated protein splicing"/>
    <property type="evidence" value="ECO:0007669"/>
    <property type="project" value="InterPro"/>
</dbReference>
<dbReference type="PROSITE" id="PS50819">
    <property type="entry name" value="INTEIN_ENDONUCLEASE"/>
    <property type="match status" value="1"/>
</dbReference>
<evidence type="ECO:0000256" key="2">
    <source>
        <dbReference type="ARBA" id="ARBA00012551"/>
    </source>
</evidence>
<feature type="domain" description="MCM C-terminal AAA(+) ATPase" evidence="12">
    <location>
        <begin position="284"/>
        <end position="337"/>
    </location>
</feature>
<sequence>MVEELKEVQASEETKENPFVEKLEEFFKTQSVKKQVERLIGSYPEKKSLDLDFKELEQFDYQLADELLANPDTVLQAAKIAIQGIQIPALQIESFEPHVRFYNLPKDSLVLIKDISAQQLNKLIAIEGIVRQFNQVQPKLKIAVWKCRRCGNSYRIEQDGFNVKTPSMCECKHRDFELNEEESAFINHQKIGIQETLEKLKGSEQATTLDIHATDDLVNRISPGDKTVVVGILRLYPPQKDKRLIYGRYLEALSIVEKEKEFEEIEILKEEEAEIRKLAKRQDIFQILQNSIAPSIYGHNTVKDAIVLQLFGGVKKILPGEMKVRGNIHILLVGDPGCLVADERIVLGNGAIEKIGNLGTEHLQSLKVQVLSGGEGGRKRDLATCFHYYKQQPVMEVITESGKSVKGTLNHPLLCVSKENGRVKKEWKRLDEFKIGDKVATVTKIPCTIKSFLPTGFEQLVYNRGPKFKGKLPEKLTPEFSGLLGYVLGDGWVQKYRAGFVVSQEEIDLLPKLLKVSRNCFGIKPSVEKRKLAKGRKVQLYYAIIHSQDVAQNLKFLKEKRVPNLVLKSGNKVAGEFLKWLFEAGGCVFNKGRGRRAIALKAKNIELLRDVQMLLLRFAIHSRITANALQVRGEKDILKFAKNIGFASKKKKKRLKELAKDAKSFGRFNPQRSERIVKIIRHEMPEDVFDIEVPKTKRFIANCIISHNTAKSKTLESVALIAPKSIYTSGKTTSSVGLTASAEKDEFGEGGWTLKAGALVLASGGMAMVDEFDKMEPEDRSAMHEAMEQGTVSIAKAGIVTTFKTDTSILAAANPKYSRFDPMLNALEQVDLPPTLMSRFDIFFLIKDVLDRKKDEEIATFILKRHQEGEKAIHEKTSGKKLEEIEIEKREEESISPEIFKKYVSFARQSIFPVMTDNALKSIREFYLGLRDVGRQDNVYTATHRQLEALVRLSEASARVRLKDFVEDEDTERAIRIFRASLNELALDKETGRIDIDLITSGQTQSKTALIKKIMGIINERTEQGKSQAPIDEVLKIAISEGIDEDKAVSIISELKKKGELYEPAHGWIKPTERKD</sequence>
<dbReference type="SUPFAM" id="SSF50249">
    <property type="entry name" value="Nucleic acid-binding proteins"/>
    <property type="match status" value="1"/>
</dbReference>
<dbReference type="InterPro" id="IPR036844">
    <property type="entry name" value="Hint_dom_sf"/>
</dbReference>
<protein>
    <recommendedName>
        <fullName evidence="2">DNA helicase</fullName>
        <ecNumber evidence="2">3.6.4.12</ecNumber>
    </recommendedName>
</protein>